<feature type="transmembrane region" description="Helical" evidence="2">
    <location>
        <begin position="322"/>
        <end position="338"/>
    </location>
</feature>
<evidence type="ECO:0000256" key="2">
    <source>
        <dbReference type="SAM" id="Phobius"/>
    </source>
</evidence>
<name>A0ABD3QJ37_9STRA</name>
<feature type="non-terminal residue" evidence="3">
    <location>
        <position position="1"/>
    </location>
</feature>
<keyword evidence="2" id="KW-0812">Transmembrane</keyword>
<dbReference type="Proteomes" id="UP001516023">
    <property type="component" value="Unassembled WGS sequence"/>
</dbReference>
<keyword evidence="4" id="KW-1185">Reference proteome</keyword>
<reference evidence="3 4" key="1">
    <citation type="journal article" date="2020" name="G3 (Bethesda)">
        <title>Improved Reference Genome for Cyclotella cryptica CCMP332, a Model for Cell Wall Morphogenesis, Salinity Adaptation, and Lipid Production in Diatoms (Bacillariophyta).</title>
        <authorList>
            <person name="Roberts W.R."/>
            <person name="Downey K.M."/>
            <person name="Ruck E.C."/>
            <person name="Traller J.C."/>
            <person name="Alverson A.J."/>
        </authorList>
    </citation>
    <scope>NUCLEOTIDE SEQUENCE [LARGE SCALE GENOMIC DNA]</scope>
    <source>
        <strain evidence="3 4">CCMP332</strain>
    </source>
</reference>
<organism evidence="3 4">
    <name type="scientific">Cyclotella cryptica</name>
    <dbReference type="NCBI Taxonomy" id="29204"/>
    <lineage>
        <taxon>Eukaryota</taxon>
        <taxon>Sar</taxon>
        <taxon>Stramenopiles</taxon>
        <taxon>Ochrophyta</taxon>
        <taxon>Bacillariophyta</taxon>
        <taxon>Coscinodiscophyceae</taxon>
        <taxon>Thalassiosirophycidae</taxon>
        <taxon>Stephanodiscales</taxon>
        <taxon>Stephanodiscaceae</taxon>
        <taxon>Cyclotella</taxon>
    </lineage>
</organism>
<sequence length="410" mass="46560">TKEGVSGMALHRSSKQLHQKPADDMNSAVDSRTEEMKDEGSRESPSSSQNLFFRKNSNTTYKFSLSESSSSDSLTTVELLKRGNGMDNSDDDPLLFLGFNVEDENNEMSKIAFDGGDSVATPKTWFSIDNSKDVSSNETFDFQAYNQKRVMTPLQERINAITMLPAMFYGVYFVMSGCWARQNGDGHDFDHLEDKSGDWKALANDVFWDDQEFAANTGCINISWLPHLHALPPLPVLAGAIGIVVHAPFSFLYHWSYATKLHPSKRIEHWSRRLDHAFIHFASACMSYATSGRVDYFLMTAAYNLDCAYRQFEQRVRPRRNQIRIAVSIFLYIVPVLRRGFYGDFLQLLCIFVLSGWFFIVYPIGGWSHAMFHVLIAFLPHIIMVSACKLQISQQQIESAAQCAILERKT</sequence>
<feature type="transmembrane region" description="Helical" evidence="2">
    <location>
        <begin position="158"/>
        <end position="175"/>
    </location>
</feature>
<keyword evidence="2" id="KW-0472">Membrane</keyword>
<comment type="caution">
    <text evidence="3">The sequence shown here is derived from an EMBL/GenBank/DDBJ whole genome shotgun (WGS) entry which is preliminary data.</text>
</comment>
<evidence type="ECO:0000313" key="3">
    <source>
        <dbReference type="EMBL" id="KAL3800382.1"/>
    </source>
</evidence>
<dbReference type="EMBL" id="JABMIG020000033">
    <property type="protein sequence ID" value="KAL3800382.1"/>
    <property type="molecule type" value="Genomic_DNA"/>
</dbReference>
<keyword evidence="2" id="KW-1133">Transmembrane helix</keyword>
<feature type="transmembrane region" description="Helical" evidence="2">
    <location>
        <begin position="234"/>
        <end position="253"/>
    </location>
</feature>
<evidence type="ECO:0008006" key="5">
    <source>
        <dbReference type="Google" id="ProtNLM"/>
    </source>
</evidence>
<feature type="region of interest" description="Disordered" evidence="1">
    <location>
        <begin position="1"/>
        <end position="51"/>
    </location>
</feature>
<evidence type="ECO:0000313" key="4">
    <source>
        <dbReference type="Proteomes" id="UP001516023"/>
    </source>
</evidence>
<protein>
    <recommendedName>
        <fullName evidence="5">Post-GPI attachment to proteins factor 3</fullName>
    </recommendedName>
</protein>
<feature type="compositionally biased region" description="Basic and acidic residues" evidence="1">
    <location>
        <begin position="31"/>
        <end position="42"/>
    </location>
</feature>
<dbReference type="AlphaFoldDB" id="A0ABD3QJ37"/>
<evidence type="ECO:0000256" key="1">
    <source>
        <dbReference type="SAM" id="MobiDB-lite"/>
    </source>
</evidence>
<accession>A0ABD3QJ37</accession>
<gene>
    <name evidence="3" type="ORF">HJC23_003678</name>
</gene>
<proteinExistence type="predicted"/>